<feature type="transmembrane region" description="Helical" evidence="2">
    <location>
        <begin position="52"/>
        <end position="71"/>
    </location>
</feature>
<evidence type="ECO:0008006" key="5">
    <source>
        <dbReference type="Google" id="ProtNLM"/>
    </source>
</evidence>
<protein>
    <recommendedName>
        <fullName evidence="5">DUF4229 domain-containing protein</fullName>
    </recommendedName>
</protein>
<evidence type="ECO:0000256" key="1">
    <source>
        <dbReference type="SAM" id="MobiDB-lite"/>
    </source>
</evidence>
<evidence type="ECO:0000313" key="3">
    <source>
        <dbReference type="EMBL" id="GLL15001.1"/>
    </source>
</evidence>
<keyword evidence="4" id="KW-1185">Reference proteome</keyword>
<feature type="compositionally biased region" description="Acidic residues" evidence="1">
    <location>
        <begin position="134"/>
        <end position="143"/>
    </location>
</feature>
<feature type="region of interest" description="Disordered" evidence="1">
    <location>
        <begin position="1"/>
        <end position="20"/>
    </location>
</feature>
<dbReference type="Proteomes" id="UP001143463">
    <property type="component" value="Unassembled WGS sequence"/>
</dbReference>
<dbReference type="Pfam" id="PF14012">
    <property type="entry name" value="DUF4229"/>
    <property type="match status" value="1"/>
</dbReference>
<dbReference type="RefSeq" id="WP_063739888.1">
    <property type="nucleotide sequence ID" value="NZ_BAAAUZ010000041.1"/>
</dbReference>
<keyword evidence="2" id="KW-0472">Membrane</keyword>
<feature type="compositionally biased region" description="Polar residues" evidence="1">
    <location>
        <begin position="1"/>
        <end position="10"/>
    </location>
</feature>
<dbReference type="EMBL" id="BSFQ01000040">
    <property type="protein sequence ID" value="GLL15001.1"/>
    <property type="molecule type" value="Genomic_DNA"/>
</dbReference>
<evidence type="ECO:0000313" key="4">
    <source>
        <dbReference type="Proteomes" id="UP001143463"/>
    </source>
</evidence>
<keyword evidence="2" id="KW-1133">Transmembrane helix</keyword>
<gene>
    <name evidence="3" type="ORF">GCM10017577_61500</name>
</gene>
<reference evidence="3" key="1">
    <citation type="journal article" date="2014" name="Int. J. Syst. Evol. Microbiol.">
        <title>Complete genome sequence of Corynebacterium casei LMG S-19264T (=DSM 44701T), isolated from a smear-ripened cheese.</title>
        <authorList>
            <consortium name="US DOE Joint Genome Institute (JGI-PGF)"/>
            <person name="Walter F."/>
            <person name="Albersmeier A."/>
            <person name="Kalinowski J."/>
            <person name="Ruckert C."/>
        </authorList>
    </citation>
    <scope>NUCLEOTIDE SEQUENCE</scope>
    <source>
        <strain evidence="3">VKM Ac-1069</strain>
    </source>
</reference>
<organism evidence="3 4">
    <name type="scientific">Pseudonocardia halophobica</name>
    <dbReference type="NCBI Taxonomy" id="29401"/>
    <lineage>
        <taxon>Bacteria</taxon>
        <taxon>Bacillati</taxon>
        <taxon>Actinomycetota</taxon>
        <taxon>Actinomycetes</taxon>
        <taxon>Pseudonocardiales</taxon>
        <taxon>Pseudonocardiaceae</taxon>
        <taxon>Pseudonocardia</taxon>
    </lineage>
</organism>
<proteinExistence type="predicted"/>
<sequence>MATGPDTDTQFPAGPGSRKAPGLAATVALYTVARLGLVAVIAALLSLAGVPLLLAILLALVVALPLSLVVFRGLRARLDLALAESGRRRGAQRDALRARLRGDEPTPERSDGPDAPATRADADEPGGKPSDQQAEGETDPGPR</sequence>
<feature type="transmembrane region" description="Helical" evidence="2">
    <location>
        <begin position="27"/>
        <end position="46"/>
    </location>
</feature>
<reference evidence="3" key="2">
    <citation type="submission" date="2023-01" db="EMBL/GenBank/DDBJ databases">
        <authorList>
            <person name="Sun Q."/>
            <person name="Evtushenko L."/>
        </authorList>
    </citation>
    <scope>NUCLEOTIDE SEQUENCE</scope>
    <source>
        <strain evidence="3">VKM Ac-1069</strain>
    </source>
</reference>
<feature type="region of interest" description="Disordered" evidence="1">
    <location>
        <begin position="85"/>
        <end position="143"/>
    </location>
</feature>
<comment type="caution">
    <text evidence="3">The sequence shown here is derived from an EMBL/GenBank/DDBJ whole genome shotgun (WGS) entry which is preliminary data.</text>
</comment>
<dbReference type="AlphaFoldDB" id="A0A9W6L7B9"/>
<evidence type="ECO:0000256" key="2">
    <source>
        <dbReference type="SAM" id="Phobius"/>
    </source>
</evidence>
<name>A0A9W6L7B9_9PSEU</name>
<dbReference type="InterPro" id="IPR025323">
    <property type="entry name" value="DUF4229"/>
</dbReference>
<accession>A0A9W6L7B9</accession>
<keyword evidence="2" id="KW-0812">Transmembrane</keyword>
<feature type="compositionally biased region" description="Basic and acidic residues" evidence="1">
    <location>
        <begin position="85"/>
        <end position="112"/>
    </location>
</feature>